<reference evidence="1 2" key="1">
    <citation type="journal article" date="2022" name="Genome Biol. Evol.">
        <title>The Spruce Budworm Genome: Reconstructing the Evolutionary History of Antifreeze Proteins.</title>
        <authorList>
            <person name="Beliveau C."/>
            <person name="Gagne P."/>
            <person name="Picq S."/>
            <person name="Vernygora O."/>
            <person name="Keeling C.I."/>
            <person name="Pinkney K."/>
            <person name="Doucet D."/>
            <person name="Wen F."/>
            <person name="Johnston J.S."/>
            <person name="Maaroufi H."/>
            <person name="Boyle B."/>
            <person name="Laroche J."/>
            <person name="Dewar K."/>
            <person name="Juretic N."/>
            <person name="Blackburn G."/>
            <person name="Nisole A."/>
            <person name="Brunet B."/>
            <person name="Brandao M."/>
            <person name="Lumley L."/>
            <person name="Duan J."/>
            <person name="Quan G."/>
            <person name="Lucarotti C.J."/>
            <person name="Roe A.D."/>
            <person name="Sperling F.A.H."/>
            <person name="Levesque R.C."/>
            <person name="Cusson M."/>
        </authorList>
    </citation>
    <scope>NUCLEOTIDE SEQUENCE [LARGE SCALE GENOMIC DNA]</scope>
    <source>
        <strain evidence="1">Glfc:IPQL:Cfum</strain>
    </source>
</reference>
<accession>A0ACC0K278</accession>
<sequence length="159" mass="17334">MALTIIRAARQRQVGAAITYCCRVFYSSSTTITKGKFFTKKHEWISVNDNIGTVGISNYAQEALGEVVFAQLPAPGSELVAGEECAALESVKAASEVYTPVSGIITEKNTAVEASPSTINASCYDEGWLFRVRLTRLEELQQLMTAAAYNEFLKDATNH</sequence>
<organism evidence="1 2">
    <name type="scientific">Choristoneura fumiferana</name>
    <name type="common">Spruce budworm moth</name>
    <name type="synonym">Archips fumiferana</name>
    <dbReference type="NCBI Taxonomy" id="7141"/>
    <lineage>
        <taxon>Eukaryota</taxon>
        <taxon>Metazoa</taxon>
        <taxon>Ecdysozoa</taxon>
        <taxon>Arthropoda</taxon>
        <taxon>Hexapoda</taxon>
        <taxon>Insecta</taxon>
        <taxon>Pterygota</taxon>
        <taxon>Neoptera</taxon>
        <taxon>Endopterygota</taxon>
        <taxon>Lepidoptera</taxon>
        <taxon>Glossata</taxon>
        <taxon>Ditrysia</taxon>
        <taxon>Tortricoidea</taxon>
        <taxon>Tortricidae</taxon>
        <taxon>Tortricinae</taxon>
        <taxon>Choristoneura</taxon>
    </lineage>
</organism>
<comment type="caution">
    <text evidence="1">The sequence shown here is derived from an EMBL/GenBank/DDBJ whole genome shotgun (WGS) entry which is preliminary data.</text>
</comment>
<proteinExistence type="predicted"/>
<evidence type="ECO:0000313" key="2">
    <source>
        <dbReference type="Proteomes" id="UP001064048"/>
    </source>
</evidence>
<dbReference type="EMBL" id="CM046131">
    <property type="protein sequence ID" value="KAI8430483.1"/>
    <property type="molecule type" value="Genomic_DNA"/>
</dbReference>
<gene>
    <name evidence="1" type="ORF">MSG28_000743</name>
</gene>
<protein>
    <submittedName>
        <fullName evidence="1">Uncharacterized protein</fullName>
    </submittedName>
</protein>
<dbReference type="Proteomes" id="UP001064048">
    <property type="component" value="Chromosome Z"/>
</dbReference>
<name>A0ACC0K278_CHOFU</name>
<evidence type="ECO:0000313" key="1">
    <source>
        <dbReference type="EMBL" id="KAI8430483.1"/>
    </source>
</evidence>
<keyword evidence="2" id="KW-1185">Reference proteome</keyword>